<dbReference type="SUPFAM" id="SSF47954">
    <property type="entry name" value="Cyclin-like"/>
    <property type="match status" value="1"/>
</dbReference>
<reference evidence="2" key="1">
    <citation type="journal article" date="2023" name="Mol. Biol. Evol.">
        <title>Third-Generation Sequencing Reveals the Adaptive Role of the Epigenome in Three Deep-Sea Polychaetes.</title>
        <authorList>
            <person name="Perez M."/>
            <person name="Aroh O."/>
            <person name="Sun Y."/>
            <person name="Lan Y."/>
            <person name="Juniper S.K."/>
            <person name="Young C.R."/>
            <person name="Angers B."/>
            <person name="Qian P.Y."/>
        </authorList>
    </citation>
    <scope>NUCLEOTIDE SEQUENCE</scope>
    <source>
        <strain evidence="2">P08H-3</strain>
    </source>
</reference>
<protein>
    <recommendedName>
        <fullName evidence="1">Cyclin C-terminal domain-containing protein</fullName>
    </recommendedName>
</protein>
<dbReference type="InterPro" id="IPR036915">
    <property type="entry name" value="Cyclin-like_sf"/>
</dbReference>
<dbReference type="EMBL" id="JAODUP010000023">
    <property type="protein sequence ID" value="KAK2167846.1"/>
    <property type="molecule type" value="Genomic_DNA"/>
</dbReference>
<dbReference type="Gene3D" id="1.10.472.10">
    <property type="entry name" value="Cyclin-like"/>
    <property type="match status" value="1"/>
</dbReference>
<proteinExistence type="predicted"/>
<dbReference type="Proteomes" id="UP001208570">
    <property type="component" value="Unassembled WGS sequence"/>
</dbReference>
<evidence type="ECO:0000259" key="1">
    <source>
        <dbReference type="Pfam" id="PF02984"/>
    </source>
</evidence>
<dbReference type="AlphaFoldDB" id="A0AAD9NGX0"/>
<dbReference type="InterPro" id="IPR004367">
    <property type="entry name" value="Cyclin_C-dom"/>
</dbReference>
<comment type="caution">
    <text evidence="2">The sequence shown here is derived from an EMBL/GenBank/DDBJ whole genome shotgun (WGS) entry which is preliminary data.</text>
</comment>
<sequence>MRSSCFPKSACQSIKHVRLLCRYLLQVSLQYYPLCQFRPSLLAVAALHKADTFLNKDACYMDIDPRKYDAQEFGDCLAKFEPIVDRLLRNYDLEYIFRKFAHVYERREHAD</sequence>
<evidence type="ECO:0000313" key="3">
    <source>
        <dbReference type="Proteomes" id="UP001208570"/>
    </source>
</evidence>
<organism evidence="2 3">
    <name type="scientific">Paralvinella palmiformis</name>
    <dbReference type="NCBI Taxonomy" id="53620"/>
    <lineage>
        <taxon>Eukaryota</taxon>
        <taxon>Metazoa</taxon>
        <taxon>Spiralia</taxon>
        <taxon>Lophotrochozoa</taxon>
        <taxon>Annelida</taxon>
        <taxon>Polychaeta</taxon>
        <taxon>Sedentaria</taxon>
        <taxon>Canalipalpata</taxon>
        <taxon>Terebellida</taxon>
        <taxon>Terebelliformia</taxon>
        <taxon>Alvinellidae</taxon>
        <taxon>Paralvinella</taxon>
    </lineage>
</organism>
<dbReference type="Pfam" id="PF02984">
    <property type="entry name" value="Cyclin_C"/>
    <property type="match status" value="1"/>
</dbReference>
<keyword evidence="3" id="KW-1185">Reference proteome</keyword>
<gene>
    <name evidence="2" type="ORF">LSH36_23g06050</name>
</gene>
<evidence type="ECO:0000313" key="2">
    <source>
        <dbReference type="EMBL" id="KAK2167846.1"/>
    </source>
</evidence>
<name>A0AAD9NGX0_9ANNE</name>
<accession>A0AAD9NGX0</accession>
<feature type="domain" description="Cyclin C-terminal" evidence="1">
    <location>
        <begin position="14"/>
        <end position="84"/>
    </location>
</feature>